<dbReference type="Proteomes" id="UP000010959">
    <property type="component" value="Unassembled WGS sequence"/>
</dbReference>
<accession>L7CGZ5</accession>
<sequence>MTEVIRRALAELAIKAFCKGFWFRLDQLRATQTWNCPRKVDSGPVLRER</sequence>
<proteinExistence type="predicted"/>
<protein>
    <submittedName>
        <fullName evidence="1">Uncharacterized protein</fullName>
    </submittedName>
</protein>
<dbReference type="EMBL" id="AMWG01000085">
    <property type="protein sequence ID" value="ELP32892.1"/>
    <property type="molecule type" value="Genomic_DNA"/>
</dbReference>
<comment type="caution">
    <text evidence="1">The sequence shown here is derived from an EMBL/GenBank/DDBJ whole genome shotgun (WGS) entry which is preliminary data.</text>
</comment>
<evidence type="ECO:0000313" key="2">
    <source>
        <dbReference type="Proteomes" id="UP000010959"/>
    </source>
</evidence>
<name>L7CGZ5_RHOBT</name>
<gene>
    <name evidence="1" type="ORF">RBSWK_03184</name>
</gene>
<organism evidence="1 2">
    <name type="scientific">Rhodopirellula baltica SWK14</name>
    <dbReference type="NCBI Taxonomy" id="993516"/>
    <lineage>
        <taxon>Bacteria</taxon>
        <taxon>Pseudomonadati</taxon>
        <taxon>Planctomycetota</taxon>
        <taxon>Planctomycetia</taxon>
        <taxon>Pirellulales</taxon>
        <taxon>Pirellulaceae</taxon>
        <taxon>Rhodopirellula</taxon>
    </lineage>
</organism>
<dbReference type="AlphaFoldDB" id="L7CGZ5"/>
<reference evidence="1 2" key="1">
    <citation type="journal article" date="2013" name="Mar. Genomics">
        <title>Expression of sulfatases in Rhodopirellula baltica and the diversity of sulfatases in the genus Rhodopirellula.</title>
        <authorList>
            <person name="Wegner C.E."/>
            <person name="Richter-Heitmann T."/>
            <person name="Klindworth A."/>
            <person name="Klockow C."/>
            <person name="Richter M."/>
            <person name="Achstetter T."/>
            <person name="Glockner F.O."/>
            <person name="Harder J."/>
        </authorList>
    </citation>
    <scope>NUCLEOTIDE SEQUENCE [LARGE SCALE GENOMIC DNA]</scope>
    <source>
        <strain evidence="1 2">SWK14</strain>
    </source>
</reference>
<evidence type="ECO:0000313" key="1">
    <source>
        <dbReference type="EMBL" id="ELP32892.1"/>
    </source>
</evidence>